<dbReference type="Proteomes" id="UP000663866">
    <property type="component" value="Unassembled WGS sequence"/>
</dbReference>
<dbReference type="EMBL" id="CAJNOW010001614">
    <property type="protein sequence ID" value="CAF1321952.1"/>
    <property type="molecule type" value="Genomic_DNA"/>
</dbReference>
<feature type="transmembrane region" description="Helical" evidence="2">
    <location>
        <begin position="40"/>
        <end position="63"/>
    </location>
</feature>
<dbReference type="Proteomes" id="UP000663856">
    <property type="component" value="Unassembled WGS sequence"/>
</dbReference>
<dbReference type="Proteomes" id="UP000663887">
    <property type="component" value="Unassembled WGS sequence"/>
</dbReference>
<evidence type="ECO:0000256" key="2">
    <source>
        <dbReference type="SAM" id="Phobius"/>
    </source>
</evidence>
<dbReference type="EMBL" id="CAJOBG010008090">
    <property type="protein sequence ID" value="CAF4234741.1"/>
    <property type="molecule type" value="Genomic_DNA"/>
</dbReference>
<evidence type="ECO:0000313" key="9">
    <source>
        <dbReference type="Proteomes" id="UP000663866"/>
    </source>
</evidence>
<evidence type="ECO:0000256" key="1">
    <source>
        <dbReference type="SAM" id="MobiDB-lite"/>
    </source>
</evidence>
<protein>
    <submittedName>
        <fullName evidence="5">Uncharacterized protein</fullName>
    </submittedName>
</protein>
<sequence length="178" mass="19612">MRAGRIHPNDPNIRGTSSNHIETDSGCSLRYCVETRNRRVCFVISILMIVLICGLVIPLSVILSVCRKEHLTFHRGKSRTTTSVTTLSASSTTTSTLADYNSTTNNVVTPDYNSTENNSVTPDYNSTENNGVTSDYDSTENNSVTPNYDTSTNNFTINSLHDTITNTIPTKKGIEQRP</sequence>
<name>A0A816XDW1_9BILA</name>
<dbReference type="Proteomes" id="UP000663834">
    <property type="component" value="Unassembled WGS sequence"/>
</dbReference>
<dbReference type="Proteomes" id="UP000663842">
    <property type="component" value="Unassembled WGS sequence"/>
</dbReference>
<evidence type="ECO:0000313" key="4">
    <source>
        <dbReference type="EMBL" id="CAF2096442.1"/>
    </source>
</evidence>
<dbReference type="AlphaFoldDB" id="A0A816XDW1"/>
<evidence type="ECO:0000313" key="3">
    <source>
        <dbReference type="EMBL" id="CAF1321952.1"/>
    </source>
</evidence>
<gene>
    <name evidence="3" type="ORF">KQP761_LOCUS5785</name>
    <name evidence="7" type="ORF">OVN521_LOCUS28176</name>
    <name evidence="6" type="ORF">UXM345_LOCUS8681</name>
    <name evidence="5" type="ORF">WKI299_LOCUS29332</name>
    <name evidence="4" type="ORF">XDN619_LOCUS17794</name>
</gene>
<dbReference type="EMBL" id="CAJNRF010013071">
    <property type="protein sequence ID" value="CAF2146010.1"/>
    <property type="molecule type" value="Genomic_DNA"/>
</dbReference>
<evidence type="ECO:0000313" key="8">
    <source>
        <dbReference type="Proteomes" id="UP000663856"/>
    </source>
</evidence>
<keyword evidence="9" id="KW-1185">Reference proteome</keyword>
<dbReference type="EMBL" id="CAJNRG010007613">
    <property type="protein sequence ID" value="CAF2096442.1"/>
    <property type="molecule type" value="Genomic_DNA"/>
</dbReference>
<accession>A0A816XDW1</accession>
<evidence type="ECO:0000313" key="5">
    <source>
        <dbReference type="EMBL" id="CAF2146010.1"/>
    </source>
</evidence>
<keyword evidence="2" id="KW-1133">Transmembrane helix</keyword>
<evidence type="ECO:0000313" key="7">
    <source>
        <dbReference type="EMBL" id="CAF4234741.1"/>
    </source>
</evidence>
<comment type="caution">
    <text evidence="5">The sequence shown here is derived from an EMBL/GenBank/DDBJ whole genome shotgun (WGS) entry which is preliminary data.</text>
</comment>
<feature type="region of interest" description="Disordered" evidence="1">
    <location>
        <begin position="107"/>
        <end position="150"/>
    </location>
</feature>
<keyword evidence="2" id="KW-0472">Membrane</keyword>
<proteinExistence type="predicted"/>
<evidence type="ECO:0000313" key="6">
    <source>
        <dbReference type="EMBL" id="CAF3866571.1"/>
    </source>
</evidence>
<dbReference type="OrthoDB" id="10453921at2759"/>
<reference evidence="5" key="1">
    <citation type="submission" date="2021-02" db="EMBL/GenBank/DDBJ databases">
        <authorList>
            <person name="Nowell W R."/>
        </authorList>
    </citation>
    <scope>NUCLEOTIDE SEQUENCE</scope>
</reference>
<keyword evidence="2" id="KW-0812">Transmembrane</keyword>
<dbReference type="EMBL" id="CAJOBF010000764">
    <property type="protein sequence ID" value="CAF3866571.1"/>
    <property type="molecule type" value="Genomic_DNA"/>
</dbReference>
<organism evidence="5 8">
    <name type="scientific">Rotaria magnacalcarata</name>
    <dbReference type="NCBI Taxonomy" id="392030"/>
    <lineage>
        <taxon>Eukaryota</taxon>
        <taxon>Metazoa</taxon>
        <taxon>Spiralia</taxon>
        <taxon>Gnathifera</taxon>
        <taxon>Rotifera</taxon>
        <taxon>Eurotatoria</taxon>
        <taxon>Bdelloidea</taxon>
        <taxon>Philodinida</taxon>
        <taxon>Philodinidae</taxon>
        <taxon>Rotaria</taxon>
    </lineage>
</organism>